<dbReference type="Pfam" id="PF07264">
    <property type="entry name" value="EI24"/>
    <property type="match status" value="1"/>
</dbReference>
<feature type="transmembrane region" description="Helical" evidence="5">
    <location>
        <begin position="21"/>
        <end position="43"/>
    </location>
</feature>
<keyword evidence="7" id="KW-1185">Reference proteome</keyword>
<reference evidence="6 7" key="1">
    <citation type="submission" date="2023-08" db="EMBL/GenBank/DDBJ databases">
        <title>Oxalobacteraceae gen .nov., isolated from river sludge outside the plant.</title>
        <authorList>
            <person name="Zhao S.Y."/>
        </authorList>
    </citation>
    <scope>NUCLEOTIDE SEQUENCE [LARGE SCALE GENOMIC DNA]</scope>
    <source>
        <strain evidence="6 7">R-40</strain>
    </source>
</reference>
<evidence type="ECO:0000256" key="2">
    <source>
        <dbReference type="ARBA" id="ARBA00022692"/>
    </source>
</evidence>
<dbReference type="Proteomes" id="UP001225596">
    <property type="component" value="Unassembled WGS sequence"/>
</dbReference>
<keyword evidence="2 5" id="KW-0812">Transmembrane</keyword>
<feature type="transmembrane region" description="Helical" evidence="5">
    <location>
        <begin position="126"/>
        <end position="148"/>
    </location>
</feature>
<name>A0ABU1BRJ6_9BURK</name>
<comment type="subcellular location">
    <subcellularLocation>
        <location evidence="1">Membrane</location>
        <topology evidence="1">Multi-pass membrane protein</topology>
    </subcellularLocation>
</comment>
<evidence type="ECO:0000256" key="4">
    <source>
        <dbReference type="ARBA" id="ARBA00023136"/>
    </source>
</evidence>
<keyword evidence="4 5" id="KW-0472">Membrane</keyword>
<feature type="transmembrane region" description="Helical" evidence="5">
    <location>
        <begin position="200"/>
        <end position="220"/>
    </location>
</feature>
<feature type="transmembrane region" description="Helical" evidence="5">
    <location>
        <begin position="226"/>
        <end position="250"/>
    </location>
</feature>
<dbReference type="InterPro" id="IPR059112">
    <property type="entry name" value="CysZ/EI24"/>
</dbReference>
<keyword evidence="3 5" id="KW-1133">Transmembrane helix</keyword>
<protein>
    <submittedName>
        <fullName evidence="6">EI24 domain-containing protein</fullName>
    </submittedName>
</protein>
<dbReference type="EMBL" id="JAUYVH010000011">
    <property type="protein sequence ID" value="MDQ9171635.1"/>
    <property type="molecule type" value="Genomic_DNA"/>
</dbReference>
<evidence type="ECO:0000256" key="1">
    <source>
        <dbReference type="ARBA" id="ARBA00004141"/>
    </source>
</evidence>
<evidence type="ECO:0000313" key="6">
    <source>
        <dbReference type="EMBL" id="MDQ9171635.1"/>
    </source>
</evidence>
<evidence type="ECO:0000313" key="7">
    <source>
        <dbReference type="Proteomes" id="UP001225596"/>
    </source>
</evidence>
<organism evidence="6 7">
    <name type="scientific">Keguizhuia sedimenti</name>
    <dbReference type="NCBI Taxonomy" id="3064264"/>
    <lineage>
        <taxon>Bacteria</taxon>
        <taxon>Pseudomonadati</taxon>
        <taxon>Pseudomonadota</taxon>
        <taxon>Betaproteobacteria</taxon>
        <taxon>Burkholderiales</taxon>
        <taxon>Oxalobacteraceae</taxon>
        <taxon>Keguizhuia</taxon>
    </lineage>
</organism>
<feature type="transmembrane region" description="Helical" evidence="5">
    <location>
        <begin position="78"/>
        <end position="105"/>
    </location>
</feature>
<feature type="transmembrane region" description="Helical" evidence="5">
    <location>
        <begin position="160"/>
        <end position="180"/>
    </location>
</feature>
<gene>
    <name evidence="6" type="ORF">Q8A64_14565</name>
</gene>
<sequence length="280" mass="31932">MRLVLMSFSRALLSQLHIKMLMLTILPFIASVLIWGVILWYGLQPAIDWLQAFFTEKDIFRTVSGTLDWLGLDAIKTLLVPIIALWVLLPLMVLTALLFVGTLAMPAIVRHVSLRHYAELERRKGGSFWGSLWISSISFIVFILLWIVTLPLTVVPPFTFIIQPLLWGWLTYRVMAYDALADHATEIERKEVLRLHRWRLWLIGAIGGTLGAAPTLLWLGGAFVVVLFPLMAGISIWLYVLVFVFTGLWFEHYCLEALAQYRLGTLQQEAQITQAIKDIN</sequence>
<proteinExistence type="predicted"/>
<evidence type="ECO:0000256" key="3">
    <source>
        <dbReference type="ARBA" id="ARBA00022989"/>
    </source>
</evidence>
<accession>A0ABU1BRJ6</accession>
<comment type="caution">
    <text evidence="6">The sequence shown here is derived from an EMBL/GenBank/DDBJ whole genome shotgun (WGS) entry which is preliminary data.</text>
</comment>
<dbReference type="RefSeq" id="WP_338437574.1">
    <property type="nucleotide sequence ID" value="NZ_JAUYVH010000011.1"/>
</dbReference>
<evidence type="ECO:0000256" key="5">
    <source>
        <dbReference type="SAM" id="Phobius"/>
    </source>
</evidence>